<dbReference type="RefSeq" id="WP_221464557.1">
    <property type="nucleotide sequence ID" value="NZ_JACHJQ010000007.1"/>
</dbReference>
<proteinExistence type="predicted"/>
<reference evidence="1 2" key="1">
    <citation type="submission" date="2020-08" db="EMBL/GenBank/DDBJ databases">
        <title>Genomic Encyclopedia of Type Strains, Phase III (KMG-III): the genomes of soil and plant-associated and newly described type strains.</title>
        <authorList>
            <person name="Whitman W."/>
        </authorList>
    </citation>
    <scope>NUCLEOTIDE SEQUENCE [LARGE SCALE GENOMIC DNA]</scope>
    <source>
        <strain evidence="1 2">CECT 8960</strain>
    </source>
</reference>
<gene>
    <name evidence="1" type="ORF">FHR82_006840</name>
</gene>
<evidence type="ECO:0000313" key="2">
    <source>
        <dbReference type="Proteomes" id="UP000520767"/>
    </source>
</evidence>
<dbReference type="InterPro" id="IPR011009">
    <property type="entry name" value="Kinase-like_dom_sf"/>
</dbReference>
<accession>A0A7W7QBM9</accession>
<sequence length="269" mass="29583">MLRRVECGLDVQFDREAVVTKRRSIGAPTDRGTWVRIERRLLAKIAAQGQPANGMEAAELLTGIAKPAWYGALSWRDQADAAIWRADEVGFVSAAPVRSRGSLREAPALSEAWWATFNASLDNLAQQRTNRLATPDTQLMTQALVTDLIERVFAGQVDTTLPSTEQWVPAHADLNWANLTAPDCWLLDWEDLGQAPRGLDAACLWVSSLAIPSLAKRLCHERQAELDTRSGKLMTLFYCAKVVGDAHAQDSPSFEPTARLAAHLLADLV</sequence>
<dbReference type="SUPFAM" id="SSF56112">
    <property type="entry name" value="Protein kinase-like (PK-like)"/>
    <property type="match status" value="1"/>
</dbReference>
<evidence type="ECO:0008006" key="3">
    <source>
        <dbReference type="Google" id="ProtNLM"/>
    </source>
</evidence>
<organism evidence="1 2">
    <name type="scientific">Actinophytocola algeriensis</name>
    <dbReference type="NCBI Taxonomy" id="1768010"/>
    <lineage>
        <taxon>Bacteria</taxon>
        <taxon>Bacillati</taxon>
        <taxon>Actinomycetota</taxon>
        <taxon>Actinomycetes</taxon>
        <taxon>Pseudonocardiales</taxon>
        <taxon>Pseudonocardiaceae</taxon>
    </lineage>
</organism>
<dbReference type="AlphaFoldDB" id="A0A7W7QBM9"/>
<dbReference type="EMBL" id="JACHJQ010000007">
    <property type="protein sequence ID" value="MBB4910582.1"/>
    <property type="molecule type" value="Genomic_DNA"/>
</dbReference>
<protein>
    <recommendedName>
        <fullName evidence="3">Phosphotransferase family enzyme</fullName>
    </recommendedName>
</protein>
<comment type="caution">
    <text evidence="1">The sequence shown here is derived from an EMBL/GenBank/DDBJ whole genome shotgun (WGS) entry which is preliminary data.</text>
</comment>
<keyword evidence="2" id="KW-1185">Reference proteome</keyword>
<name>A0A7W7QBM9_9PSEU</name>
<evidence type="ECO:0000313" key="1">
    <source>
        <dbReference type="EMBL" id="MBB4910582.1"/>
    </source>
</evidence>
<dbReference type="Proteomes" id="UP000520767">
    <property type="component" value="Unassembled WGS sequence"/>
</dbReference>